<evidence type="ECO:0000259" key="3">
    <source>
        <dbReference type="PROSITE" id="PS50089"/>
    </source>
</evidence>
<comment type="caution">
    <text evidence="4">The sequence shown here is derived from an EMBL/GenBank/DDBJ whole genome shotgun (WGS) entry which is preliminary data.</text>
</comment>
<evidence type="ECO:0000256" key="2">
    <source>
        <dbReference type="SAM" id="MobiDB-lite"/>
    </source>
</evidence>
<dbReference type="CDD" id="cd16448">
    <property type="entry name" value="RING-H2"/>
    <property type="match status" value="1"/>
</dbReference>
<dbReference type="PROSITE" id="PS50089">
    <property type="entry name" value="ZF_RING_2"/>
    <property type="match status" value="1"/>
</dbReference>
<dbReference type="InterPro" id="IPR001841">
    <property type="entry name" value="Znf_RING"/>
</dbReference>
<keyword evidence="1" id="KW-0862">Zinc</keyword>
<feature type="compositionally biased region" description="Basic residues" evidence="2">
    <location>
        <begin position="1"/>
        <end position="11"/>
    </location>
</feature>
<accession>A0A9P1DUX1</accession>
<keyword evidence="6" id="KW-1185">Reference proteome</keyword>
<dbReference type="AlphaFoldDB" id="A0A9P1DUX1"/>
<dbReference type="EMBL" id="CAMXCT030006523">
    <property type="protein sequence ID" value="CAL4802600.1"/>
    <property type="molecule type" value="Genomic_DNA"/>
</dbReference>
<feature type="compositionally biased region" description="Acidic residues" evidence="2">
    <location>
        <begin position="488"/>
        <end position="519"/>
    </location>
</feature>
<evidence type="ECO:0000313" key="5">
    <source>
        <dbReference type="EMBL" id="CAL4802600.1"/>
    </source>
</evidence>
<feature type="domain" description="RING-type" evidence="3">
    <location>
        <begin position="397"/>
        <end position="441"/>
    </location>
</feature>
<feature type="region of interest" description="Disordered" evidence="2">
    <location>
        <begin position="1"/>
        <end position="20"/>
    </location>
</feature>
<organism evidence="4">
    <name type="scientific">Cladocopium goreaui</name>
    <dbReference type="NCBI Taxonomy" id="2562237"/>
    <lineage>
        <taxon>Eukaryota</taxon>
        <taxon>Sar</taxon>
        <taxon>Alveolata</taxon>
        <taxon>Dinophyceae</taxon>
        <taxon>Suessiales</taxon>
        <taxon>Symbiodiniaceae</taxon>
        <taxon>Cladocopium</taxon>
    </lineage>
</organism>
<reference evidence="4" key="1">
    <citation type="submission" date="2022-10" db="EMBL/GenBank/DDBJ databases">
        <authorList>
            <person name="Chen Y."/>
            <person name="Dougan E. K."/>
            <person name="Chan C."/>
            <person name="Rhodes N."/>
            <person name="Thang M."/>
        </authorList>
    </citation>
    <scope>NUCLEOTIDE SEQUENCE</scope>
</reference>
<dbReference type="SMART" id="SM00184">
    <property type="entry name" value="RING"/>
    <property type="match status" value="1"/>
</dbReference>
<dbReference type="Pfam" id="PF13639">
    <property type="entry name" value="zf-RING_2"/>
    <property type="match status" value="1"/>
</dbReference>
<feature type="compositionally biased region" description="Polar residues" evidence="2">
    <location>
        <begin position="462"/>
        <end position="484"/>
    </location>
</feature>
<evidence type="ECO:0000313" key="4">
    <source>
        <dbReference type="EMBL" id="CAI4015288.1"/>
    </source>
</evidence>
<feature type="region of interest" description="Disordered" evidence="2">
    <location>
        <begin position="36"/>
        <end position="88"/>
    </location>
</feature>
<dbReference type="GO" id="GO:0008270">
    <property type="term" value="F:zinc ion binding"/>
    <property type="evidence" value="ECO:0007669"/>
    <property type="project" value="UniProtKB-KW"/>
</dbReference>
<keyword evidence="1" id="KW-0863">Zinc-finger</keyword>
<name>A0A9P1DUX1_9DINO</name>
<dbReference type="EMBL" id="CAMXCT020006523">
    <property type="protein sequence ID" value="CAL1168663.1"/>
    <property type="molecule type" value="Genomic_DNA"/>
</dbReference>
<dbReference type="EMBL" id="CAMXCT010006523">
    <property type="protein sequence ID" value="CAI4015288.1"/>
    <property type="molecule type" value="Genomic_DNA"/>
</dbReference>
<keyword evidence="1" id="KW-0479">Metal-binding</keyword>
<dbReference type="Gene3D" id="3.30.40.10">
    <property type="entry name" value="Zinc/RING finger domain, C3HC4 (zinc finger)"/>
    <property type="match status" value="1"/>
</dbReference>
<gene>
    <name evidence="4" type="ORF">C1SCF055_LOCUS40125</name>
</gene>
<reference evidence="5 6" key="2">
    <citation type="submission" date="2024-05" db="EMBL/GenBank/DDBJ databases">
        <authorList>
            <person name="Chen Y."/>
            <person name="Shah S."/>
            <person name="Dougan E. K."/>
            <person name="Thang M."/>
            <person name="Chan C."/>
        </authorList>
    </citation>
    <scope>NUCLEOTIDE SEQUENCE [LARGE SCALE GENOMIC DNA]</scope>
</reference>
<evidence type="ECO:0000313" key="6">
    <source>
        <dbReference type="Proteomes" id="UP001152797"/>
    </source>
</evidence>
<feature type="region of interest" description="Disordered" evidence="2">
    <location>
        <begin position="462"/>
        <end position="519"/>
    </location>
</feature>
<dbReference type="Proteomes" id="UP001152797">
    <property type="component" value="Unassembled WGS sequence"/>
</dbReference>
<proteinExistence type="predicted"/>
<protein>
    <recommendedName>
        <fullName evidence="3">RING-type domain-containing protein</fullName>
    </recommendedName>
</protein>
<feature type="compositionally biased region" description="Basic and acidic residues" evidence="2">
    <location>
        <begin position="346"/>
        <end position="359"/>
    </location>
</feature>
<feature type="region of interest" description="Disordered" evidence="2">
    <location>
        <begin position="329"/>
        <end position="388"/>
    </location>
</feature>
<feature type="compositionally biased region" description="Low complexity" evidence="2">
    <location>
        <begin position="59"/>
        <end position="70"/>
    </location>
</feature>
<dbReference type="SUPFAM" id="SSF57850">
    <property type="entry name" value="RING/U-box"/>
    <property type="match status" value="1"/>
</dbReference>
<sequence length="519" mass="55034">MGRHSNKRQKRAMNPMAGMNPMAMMMNPMAASMMMNSMAANGDQESSDSESEAPPPKALPVAAPQVAAPPLQAPAPPQPGQGNMGPVEDNELDQIVTRSASLLKNIPRRWLSEICERLDAAFDATLTANLSVTGLLACIYLFTRMRPCVQMSVLRARTYRELINKLKTSCTRVVNSMGGKEEFTRKIQSRLSLVLTDYEVVGLAQEYGWTDDWMAVTARKAKAKAPASHSITDAMAKAAMVGPPPGPPPVPAQQSGEVAGSAATVATLQPPPKPKGPPPVFVAEAPAPKTPMPKACMPKTSALPPVPLLNPAAPTPQWSMAGLLATAASKSSSVVVPPPPASPEPEPEHDAGNDDDHRSGTTLVLGCSEDGQGSRDTPVGPNRDGDETGRAVEYPWCVICQEPMKVPSQNAVIPCGHVFHAQCVQHWKEVANISAANACPLRCHQRAGRGWSDVFASMAPSSTTMHNGSGSASSTMAEAPSTNHGQDGDDDVVVQEDSDGWAMEDEDESNAEEASEQFL</sequence>
<dbReference type="OrthoDB" id="8062037at2759"/>
<dbReference type="InterPro" id="IPR013083">
    <property type="entry name" value="Znf_RING/FYVE/PHD"/>
</dbReference>
<evidence type="ECO:0000256" key="1">
    <source>
        <dbReference type="PROSITE-ProRule" id="PRU00175"/>
    </source>
</evidence>